<dbReference type="PANTHER" id="PTHR10443">
    <property type="entry name" value="MICROSOMAL DIPEPTIDASE"/>
    <property type="match status" value="1"/>
</dbReference>
<keyword evidence="2" id="KW-1185">Reference proteome</keyword>
<dbReference type="Pfam" id="PF01244">
    <property type="entry name" value="Peptidase_M19"/>
    <property type="match status" value="1"/>
</dbReference>
<dbReference type="EMBL" id="ARYL01000013">
    <property type="protein sequence ID" value="KDA02511.1"/>
    <property type="molecule type" value="Genomic_DNA"/>
</dbReference>
<proteinExistence type="predicted"/>
<dbReference type="Proteomes" id="UP000024942">
    <property type="component" value="Unassembled WGS sequence"/>
</dbReference>
<dbReference type="PANTHER" id="PTHR10443:SF12">
    <property type="entry name" value="DIPEPTIDASE"/>
    <property type="match status" value="1"/>
</dbReference>
<gene>
    <name evidence="1" type="ORF">HOC_09834</name>
</gene>
<organism evidence="1 2">
    <name type="scientific">Hyphomonas oceanitis SCH89</name>
    <dbReference type="NCBI Taxonomy" id="1280953"/>
    <lineage>
        <taxon>Bacteria</taxon>
        <taxon>Pseudomonadati</taxon>
        <taxon>Pseudomonadota</taxon>
        <taxon>Alphaproteobacteria</taxon>
        <taxon>Hyphomonadales</taxon>
        <taxon>Hyphomonadaceae</taxon>
        <taxon>Hyphomonas</taxon>
    </lineage>
</organism>
<dbReference type="STRING" id="1280953.HOC_09834"/>
<sequence>MMGKMTRRALLAGGAAVIAAGAYGAYAWRKRPDAAPLGFDLTDEELARGAAFLDANPALDAHAHPGRTFLRDASGLSPMMKAYAAKGIFERRTVNDMTEGGLAGASFAAVSDINVLSPTKTGIAESRPFEPGEAWASYKTQITNLKKLASDGLVTPFSAPGDIDMVRASGKPGAIWSVEGADFLEGSSDRLAEAKADGVQSITLMHYRANEISEPMTESEDDSALSLAGEAIVREMNRLGLLIDLAHMPEKAARRALELSDSPVMFSHTHIKTPELDHPRFISADLAREVAATGGVVGAWPSGIGISDLAGYADRIFTLIDAVGIDHVCMGTDMDGNYKPVFDDYRRLPDLTGLLLKRGMGETEAAQFLGGNLLRVWGQSVAA</sequence>
<dbReference type="PATRIC" id="fig|1280953.3.peg.1987"/>
<dbReference type="InterPro" id="IPR032466">
    <property type="entry name" value="Metal_Hydrolase"/>
</dbReference>
<dbReference type="AlphaFoldDB" id="A0A059G6R5"/>
<dbReference type="eggNOG" id="COG2355">
    <property type="taxonomic scope" value="Bacteria"/>
</dbReference>
<dbReference type="InterPro" id="IPR006311">
    <property type="entry name" value="TAT_signal"/>
</dbReference>
<evidence type="ECO:0000313" key="2">
    <source>
        <dbReference type="Proteomes" id="UP000024942"/>
    </source>
</evidence>
<dbReference type="GO" id="GO:0070573">
    <property type="term" value="F:metallodipeptidase activity"/>
    <property type="evidence" value="ECO:0007669"/>
    <property type="project" value="InterPro"/>
</dbReference>
<protein>
    <submittedName>
        <fullName evidence="1">Peptidase M19</fullName>
    </submittedName>
</protein>
<accession>A0A059G6R5</accession>
<comment type="caution">
    <text evidence="1">The sequence shown here is derived from an EMBL/GenBank/DDBJ whole genome shotgun (WGS) entry which is preliminary data.</text>
</comment>
<name>A0A059G6R5_9PROT</name>
<evidence type="ECO:0000313" key="1">
    <source>
        <dbReference type="EMBL" id="KDA02511.1"/>
    </source>
</evidence>
<dbReference type="Gene3D" id="3.20.20.140">
    <property type="entry name" value="Metal-dependent hydrolases"/>
    <property type="match status" value="1"/>
</dbReference>
<dbReference type="PROSITE" id="PS51365">
    <property type="entry name" value="RENAL_DIPEPTIDASE_2"/>
    <property type="match status" value="1"/>
</dbReference>
<dbReference type="InterPro" id="IPR008257">
    <property type="entry name" value="Pept_M19"/>
</dbReference>
<dbReference type="SUPFAM" id="SSF51556">
    <property type="entry name" value="Metallo-dependent hydrolases"/>
    <property type="match status" value="1"/>
</dbReference>
<reference evidence="1 2" key="1">
    <citation type="journal article" date="2014" name="Antonie Van Leeuwenhoek">
        <title>Hyphomonas beringensis sp. nov. and Hyphomonas chukchiensis sp. nov., isolated from surface seawater of the Bering Sea and Chukchi Sea.</title>
        <authorList>
            <person name="Li C."/>
            <person name="Lai Q."/>
            <person name="Li G."/>
            <person name="Dong C."/>
            <person name="Wang J."/>
            <person name="Liao Y."/>
            <person name="Shao Z."/>
        </authorList>
    </citation>
    <scope>NUCLEOTIDE SEQUENCE [LARGE SCALE GENOMIC DNA]</scope>
    <source>
        <strain evidence="1 2">SCH89</strain>
    </source>
</reference>
<dbReference type="GO" id="GO:0006508">
    <property type="term" value="P:proteolysis"/>
    <property type="evidence" value="ECO:0007669"/>
    <property type="project" value="InterPro"/>
</dbReference>
<dbReference type="PROSITE" id="PS51318">
    <property type="entry name" value="TAT"/>
    <property type="match status" value="1"/>
</dbReference>